<evidence type="ECO:0000256" key="8">
    <source>
        <dbReference type="ARBA" id="ARBA00022676"/>
    </source>
</evidence>
<dbReference type="InterPro" id="IPR000836">
    <property type="entry name" value="PRTase_dom"/>
</dbReference>
<dbReference type="CDD" id="cd04725">
    <property type="entry name" value="OMP_decarboxylase_like"/>
    <property type="match status" value="1"/>
</dbReference>
<dbReference type="InterPro" id="IPR001754">
    <property type="entry name" value="OMPdeCOase_dom"/>
</dbReference>
<evidence type="ECO:0000313" key="15">
    <source>
        <dbReference type="EMBL" id="MED6253726.1"/>
    </source>
</evidence>
<evidence type="ECO:0000256" key="7">
    <source>
        <dbReference type="ARBA" id="ARBA00015047"/>
    </source>
</evidence>
<sequence>MVDVSIDSLVLKLHDVNAVKFGEYTLKSGLLTPIYIDLRVLVSHPALMNQVSSLIYQRVKEEKLQFDSVCGVPYTALPLATIICSRHELPMLIRRKEAKDYGTRKLVEGSFHEGDTCLIIEDTVTSGSSILETAEVLHKEGLKVTDAIVLMDRKQAGRIDDQTARSVRKFIQENNTFGPKKMNGSGVSAPKIPCMERKRVLSYADRAELPKIHPLASKLLKIMEEKQSNLCVSADVTSSKELLQLAESLGPKICMLKTHCDILKDFTPEFIQKLQAVADEHNFLIFEDRKFADIGNTVKQQYEGGVFQIASWSHIVNAHAVPGPGVVKGLGAVGKPLGRGCLLIAQMSSQGSLATGEYTKAVVKMAEEHSDFVIGFICNSKTIEKPEFIHMTPGVQIQAGGDLLGQQYTTPEEVIYNKGSDVIIVGRGILEASNILEAAESYRKSGWDAYIRKVGQSHQ</sequence>
<keyword evidence="12" id="KW-0456">Lyase</keyword>
<gene>
    <name evidence="15" type="ORF">ATANTOWER_031375</name>
</gene>
<accession>A0ABU7BUV9</accession>
<dbReference type="InterPro" id="IPR023031">
    <property type="entry name" value="OPRT"/>
</dbReference>
<dbReference type="Pfam" id="PF00215">
    <property type="entry name" value="OMPdecase"/>
    <property type="match status" value="1"/>
</dbReference>
<dbReference type="Pfam" id="PF00156">
    <property type="entry name" value="Pribosyltran"/>
    <property type="match status" value="1"/>
</dbReference>
<comment type="pathway">
    <text evidence="2">Pyrimidine metabolism; UMP biosynthesis via de novo pathway; UMP from orotate: step 1/2.</text>
</comment>
<keyword evidence="9" id="KW-0808">Transferase</keyword>
<protein>
    <recommendedName>
        <fullName evidence="7">Uridine 5'-monophosphate synthase</fullName>
        <ecNumber evidence="5">2.4.2.10</ecNumber>
        <ecNumber evidence="6">4.1.1.23</ecNumber>
    </recommendedName>
</protein>
<dbReference type="CDD" id="cd06223">
    <property type="entry name" value="PRTases_typeI"/>
    <property type="match status" value="1"/>
</dbReference>
<reference evidence="15 16" key="1">
    <citation type="submission" date="2021-07" db="EMBL/GenBank/DDBJ databases">
        <authorList>
            <person name="Palmer J.M."/>
        </authorList>
    </citation>
    <scope>NUCLEOTIDE SEQUENCE [LARGE SCALE GENOMIC DNA]</scope>
    <source>
        <strain evidence="15 16">AT_MEX2019</strain>
        <tissue evidence="15">Muscle</tissue>
    </source>
</reference>
<dbReference type="InterPro" id="IPR004467">
    <property type="entry name" value="Or_phspho_trans_dom"/>
</dbReference>
<dbReference type="EMBL" id="JAHUTI010068930">
    <property type="protein sequence ID" value="MED6253726.1"/>
    <property type="molecule type" value="Genomic_DNA"/>
</dbReference>
<dbReference type="SUPFAM" id="SSF53271">
    <property type="entry name" value="PRTase-like"/>
    <property type="match status" value="1"/>
</dbReference>
<name>A0ABU7BUV9_9TELE</name>
<comment type="pathway">
    <text evidence="1">Pyrimidine metabolism; UMP biosynthesis via de novo pathway; UMP from orotate: step 2/2.</text>
</comment>
<proteinExistence type="inferred from homology"/>
<evidence type="ECO:0000259" key="14">
    <source>
        <dbReference type="SMART" id="SM00934"/>
    </source>
</evidence>
<dbReference type="SMART" id="SM00934">
    <property type="entry name" value="OMPdecase"/>
    <property type="match status" value="1"/>
</dbReference>
<evidence type="ECO:0000256" key="5">
    <source>
        <dbReference type="ARBA" id="ARBA00011971"/>
    </source>
</evidence>
<dbReference type="PANTHER" id="PTHR19278:SF9">
    <property type="entry name" value="URIDINE 5'-MONOPHOSPHATE SYNTHASE"/>
    <property type="match status" value="1"/>
</dbReference>
<organism evidence="15 16">
    <name type="scientific">Ataeniobius toweri</name>
    <dbReference type="NCBI Taxonomy" id="208326"/>
    <lineage>
        <taxon>Eukaryota</taxon>
        <taxon>Metazoa</taxon>
        <taxon>Chordata</taxon>
        <taxon>Craniata</taxon>
        <taxon>Vertebrata</taxon>
        <taxon>Euteleostomi</taxon>
        <taxon>Actinopterygii</taxon>
        <taxon>Neopterygii</taxon>
        <taxon>Teleostei</taxon>
        <taxon>Neoteleostei</taxon>
        <taxon>Acanthomorphata</taxon>
        <taxon>Ovalentaria</taxon>
        <taxon>Atherinomorphae</taxon>
        <taxon>Cyprinodontiformes</taxon>
        <taxon>Goodeidae</taxon>
        <taxon>Ataeniobius</taxon>
    </lineage>
</organism>
<dbReference type="InterPro" id="IPR014732">
    <property type="entry name" value="OMPdecase"/>
</dbReference>
<dbReference type="EC" id="4.1.1.23" evidence="6"/>
<evidence type="ECO:0000256" key="1">
    <source>
        <dbReference type="ARBA" id="ARBA00004861"/>
    </source>
</evidence>
<evidence type="ECO:0000256" key="10">
    <source>
        <dbReference type="ARBA" id="ARBA00022793"/>
    </source>
</evidence>
<dbReference type="InterPro" id="IPR011060">
    <property type="entry name" value="RibuloseP-bd_barrel"/>
</dbReference>
<comment type="similarity">
    <text evidence="3">In the N-terminal section; belongs to the purine/pyrimidine phosphoribosyltransferase family.</text>
</comment>
<keyword evidence="8" id="KW-0328">Glycosyltransferase</keyword>
<dbReference type="NCBIfam" id="TIGR00336">
    <property type="entry name" value="pyrE"/>
    <property type="match status" value="1"/>
</dbReference>
<dbReference type="PANTHER" id="PTHR19278">
    <property type="entry name" value="OROTATE PHOSPHORIBOSYLTRANSFERASE"/>
    <property type="match status" value="1"/>
</dbReference>
<evidence type="ECO:0000256" key="12">
    <source>
        <dbReference type="ARBA" id="ARBA00023239"/>
    </source>
</evidence>
<evidence type="ECO:0000256" key="9">
    <source>
        <dbReference type="ARBA" id="ARBA00022679"/>
    </source>
</evidence>
<dbReference type="Gene3D" id="3.20.20.70">
    <property type="entry name" value="Aldolase class I"/>
    <property type="match status" value="1"/>
</dbReference>
<dbReference type="Gene3D" id="3.40.50.2020">
    <property type="match status" value="1"/>
</dbReference>
<keyword evidence="11" id="KW-0665">Pyrimidine biosynthesis</keyword>
<keyword evidence="10" id="KW-0210">Decarboxylase</keyword>
<dbReference type="EC" id="2.4.2.10" evidence="5"/>
<dbReference type="HAMAP" id="MF_01208">
    <property type="entry name" value="PyrE"/>
    <property type="match status" value="1"/>
</dbReference>
<keyword evidence="13" id="KW-0511">Multifunctional enzyme</keyword>
<evidence type="ECO:0000256" key="3">
    <source>
        <dbReference type="ARBA" id="ARBA00006221"/>
    </source>
</evidence>
<evidence type="ECO:0000256" key="4">
    <source>
        <dbReference type="ARBA" id="ARBA00009769"/>
    </source>
</evidence>
<dbReference type="InterPro" id="IPR029057">
    <property type="entry name" value="PRTase-like"/>
</dbReference>
<dbReference type="NCBIfam" id="TIGR01740">
    <property type="entry name" value="pyrF"/>
    <property type="match status" value="1"/>
</dbReference>
<dbReference type="PROSITE" id="PS00156">
    <property type="entry name" value="OMPDECASE"/>
    <property type="match status" value="1"/>
</dbReference>
<evidence type="ECO:0000256" key="11">
    <source>
        <dbReference type="ARBA" id="ARBA00022975"/>
    </source>
</evidence>
<evidence type="ECO:0000313" key="16">
    <source>
        <dbReference type="Proteomes" id="UP001345963"/>
    </source>
</evidence>
<feature type="domain" description="Orotidine 5'-phosphate decarboxylase" evidence="14">
    <location>
        <begin position="229"/>
        <end position="442"/>
    </location>
</feature>
<evidence type="ECO:0000256" key="13">
    <source>
        <dbReference type="ARBA" id="ARBA00023268"/>
    </source>
</evidence>
<keyword evidence="16" id="KW-1185">Reference proteome</keyword>
<evidence type="ECO:0000256" key="6">
    <source>
        <dbReference type="ARBA" id="ARBA00012321"/>
    </source>
</evidence>
<dbReference type="InterPro" id="IPR013785">
    <property type="entry name" value="Aldolase_TIM"/>
</dbReference>
<dbReference type="Proteomes" id="UP001345963">
    <property type="component" value="Unassembled WGS sequence"/>
</dbReference>
<dbReference type="InterPro" id="IPR018089">
    <property type="entry name" value="OMPdecase_AS"/>
</dbReference>
<comment type="caution">
    <text evidence="15">The sequence shown here is derived from an EMBL/GenBank/DDBJ whole genome shotgun (WGS) entry which is preliminary data.</text>
</comment>
<comment type="similarity">
    <text evidence="4">In the C-terminal section; belongs to the OMP decarboxylase family.</text>
</comment>
<dbReference type="SUPFAM" id="SSF51366">
    <property type="entry name" value="Ribulose-phoshate binding barrel"/>
    <property type="match status" value="1"/>
</dbReference>
<evidence type="ECO:0000256" key="2">
    <source>
        <dbReference type="ARBA" id="ARBA00004889"/>
    </source>
</evidence>